<proteinExistence type="predicted"/>
<evidence type="ECO:0000256" key="6">
    <source>
        <dbReference type="SAM" id="Phobius"/>
    </source>
</evidence>
<dbReference type="Proteomes" id="UP000249590">
    <property type="component" value="Unassembled WGS sequence"/>
</dbReference>
<comment type="subcellular location">
    <subcellularLocation>
        <location evidence="1">Cell membrane</location>
        <topology evidence="1">Multi-pass membrane protein</topology>
    </subcellularLocation>
</comment>
<comment type="caution">
    <text evidence="7">The sequence shown here is derived from an EMBL/GenBank/DDBJ whole genome shotgun (WGS) entry which is preliminary data.</text>
</comment>
<evidence type="ECO:0000256" key="2">
    <source>
        <dbReference type="ARBA" id="ARBA00022475"/>
    </source>
</evidence>
<sequence length="389" mass="42384">MPLISRYTAKRILTLFPAGLLVLTGIIWSTQALQRLDLVTAKGQAFLAFFELTALAVPYLVTLLAPIAFVIAMVVVYDTMNRDSELVVIGSAGAGRMRLLQPALVSAAVCAVVVTVGAFYFGPLGLAKARVMITQIRADVVSSIVQPGRFIEIEDGLTVHIRDRTADGTLRGLVLDDRRSQDFDTTYLAETGRVVESDGNTLLVMTNGSVQRMERPANELTVVAFDAYAFDLSALNSGPVSTTFRPSERTLFELLQPLDPDDTYRAQREEQFQIEIHDRLSQPLAPFVYALVVFLFVGDPRMHRQSRMAGIIAAGICVAAVRAGVYGTLLAAEQQPEFAYLSYVLLAAVGAGAFALIATDRHVTFHEEWAHSAVAFASRIAKPREGTTT</sequence>
<dbReference type="GO" id="GO:0015920">
    <property type="term" value="P:lipopolysaccharide transport"/>
    <property type="evidence" value="ECO:0007669"/>
    <property type="project" value="TreeGrafter"/>
</dbReference>
<keyword evidence="3 6" id="KW-0812">Transmembrane</keyword>
<keyword evidence="4 6" id="KW-1133">Transmembrane helix</keyword>
<feature type="transmembrane region" description="Helical" evidence="6">
    <location>
        <begin position="56"/>
        <end position="78"/>
    </location>
</feature>
<feature type="transmembrane region" description="Helical" evidence="6">
    <location>
        <begin position="309"/>
        <end position="332"/>
    </location>
</feature>
<evidence type="ECO:0000256" key="3">
    <source>
        <dbReference type="ARBA" id="ARBA00022692"/>
    </source>
</evidence>
<feature type="transmembrane region" description="Helical" evidence="6">
    <location>
        <begin position="99"/>
        <end position="121"/>
    </location>
</feature>
<dbReference type="PANTHER" id="PTHR33529:SF6">
    <property type="entry name" value="YJGP_YJGQ FAMILY PERMEASE"/>
    <property type="match status" value="1"/>
</dbReference>
<dbReference type="InterPro" id="IPR030922">
    <property type="entry name" value="LptF"/>
</dbReference>
<protein>
    <submittedName>
        <fullName evidence="7">LPS export ABC transporter permease LptF</fullName>
    </submittedName>
</protein>
<dbReference type="RefSeq" id="WP_111348975.1">
    <property type="nucleotide sequence ID" value="NZ_QHHQ01000004.1"/>
</dbReference>
<evidence type="ECO:0000256" key="5">
    <source>
        <dbReference type="ARBA" id="ARBA00023136"/>
    </source>
</evidence>
<accession>A0A8B2NX26</accession>
<organism evidence="7 8">
    <name type="scientific">Acuticoccus sediminis</name>
    <dbReference type="NCBI Taxonomy" id="2184697"/>
    <lineage>
        <taxon>Bacteria</taxon>
        <taxon>Pseudomonadati</taxon>
        <taxon>Pseudomonadota</taxon>
        <taxon>Alphaproteobacteria</taxon>
        <taxon>Hyphomicrobiales</taxon>
        <taxon>Amorphaceae</taxon>
        <taxon>Acuticoccus</taxon>
    </lineage>
</organism>
<keyword evidence="5 6" id="KW-0472">Membrane</keyword>
<dbReference type="GO" id="GO:0055085">
    <property type="term" value="P:transmembrane transport"/>
    <property type="evidence" value="ECO:0007669"/>
    <property type="project" value="InterPro"/>
</dbReference>
<dbReference type="PANTHER" id="PTHR33529">
    <property type="entry name" value="SLR0882 PROTEIN-RELATED"/>
    <property type="match status" value="1"/>
</dbReference>
<dbReference type="OrthoDB" id="8477889at2"/>
<gene>
    <name evidence="7" type="primary">lptF</name>
    <name evidence="7" type="ORF">DLJ53_21385</name>
</gene>
<keyword evidence="8" id="KW-1185">Reference proteome</keyword>
<evidence type="ECO:0000313" key="7">
    <source>
        <dbReference type="EMBL" id="RAI00257.1"/>
    </source>
</evidence>
<evidence type="ECO:0000256" key="1">
    <source>
        <dbReference type="ARBA" id="ARBA00004651"/>
    </source>
</evidence>
<dbReference type="Pfam" id="PF03739">
    <property type="entry name" value="LptF_LptG"/>
    <property type="match status" value="1"/>
</dbReference>
<dbReference type="EMBL" id="QHHQ01000004">
    <property type="protein sequence ID" value="RAI00257.1"/>
    <property type="molecule type" value="Genomic_DNA"/>
</dbReference>
<dbReference type="NCBIfam" id="TIGR04407">
    <property type="entry name" value="LptF_YjgP"/>
    <property type="match status" value="1"/>
</dbReference>
<keyword evidence="2" id="KW-1003">Cell membrane</keyword>
<dbReference type="GO" id="GO:0043190">
    <property type="term" value="C:ATP-binding cassette (ABC) transporter complex"/>
    <property type="evidence" value="ECO:0007669"/>
    <property type="project" value="InterPro"/>
</dbReference>
<dbReference type="InterPro" id="IPR005495">
    <property type="entry name" value="LptG/LptF_permease"/>
</dbReference>
<name>A0A8B2NX26_9HYPH</name>
<reference evidence="7 8" key="1">
    <citation type="submission" date="2018-05" db="EMBL/GenBank/DDBJ databases">
        <title>Acuticoccus sediminis sp. nov., isolated from deep-sea sediment of Indian Ocean.</title>
        <authorList>
            <person name="Liu X."/>
            <person name="Lai Q."/>
            <person name="Du Y."/>
            <person name="Sun F."/>
            <person name="Zhang X."/>
            <person name="Wang S."/>
            <person name="Shao Z."/>
        </authorList>
    </citation>
    <scope>NUCLEOTIDE SEQUENCE [LARGE SCALE GENOMIC DNA]</scope>
    <source>
        <strain evidence="7 8">PTG4-2</strain>
    </source>
</reference>
<evidence type="ECO:0000313" key="8">
    <source>
        <dbReference type="Proteomes" id="UP000249590"/>
    </source>
</evidence>
<feature type="transmembrane region" description="Helical" evidence="6">
    <location>
        <begin position="338"/>
        <end position="358"/>
    </location>
</feature>
<feature type="transmembrane region" description="Helical" evidence="6">
    <location>
        <begin position="280"/>
        <end position="297"/>
    </location>
</feature>
<dbReference type="AlphaFoldDB" id="A0A8B2NX26"/>
<evidence type="ECO:0000256" key="4">
    <source>
        <dbReference type="ARBA" id="ARBA00022989"/>
    </source>
</evidence>